<dbReference type="STRING" id="314225.ELI_09470"/>
<dbReference type="RefSeq" id="WP_011414814.1">
    <property type="nucleotide sequence ID" value="NC_007722.1"/>
</dbReference>
<protein>
    <recommendedName>
        <fullName evidence="4">Tetratricopeptide repeat protein</fullName>
    </recommendedName>
</protein>
<name>Q2N8K5_ERYLH</name>
<dbReference type="AlphaFoldDB" id="Q2N8K5"/>
<feature type="repeat" description="TPR" evidence="1">
    <location>
        <begin position="147"/>
        <end position="180"/>
    </location>
</feature>
<reference evidence="3" key="1">
    <citation type="journal article" date="2009" name="J. Bacteriol.">
        <title>Complete genome sequence of Erythrobacter litoralis HTCC2594.</title>
        <authorList>
            <person name="Oh H.M."/>
            <person name="Giovannoni S.J."/>
            <person name="Ferriera S."/>
            <person name="Johnson J."/>
            <person name="Cho J.C."/>
        </authorList>
    </citation>
    <scope>NUCLEOTIDE SEQUENCE [LARGE SCALE GENOMIC DNA]</scope>
    <source>
        <strain evidence="3">HTCC2594</strain>
    </source>
</reference>
<dbReference type="Pfam" id="PF13432">
    <property type="entry name" value="TPR_16"/>
    <property type="match status" value="2"/>
</dbReference>
<gene>
    <name evidence="2" type="ordered locus">ELI_09470</name>
</gene>
<organism evidence="2 3">
    <name type="scientific">Erythrobacter litoralis (strain HTCC2594)</name>
    <dbReference type="NCBI Taxonomy" id="314225"/>
    <lineage>
        <taxon>Bacteria</taxon>
        <taxon>Pseudomonadati</taxon>
        <taxon>Pseudomonadota</taxon>
        <taxon>Alphaproteobacteria</taxon>
        <taxon>Sphingomonadales</taxon>
        <taxon>Erythrobacteraceae</taxon>
        <taxon>Erythrobacter/Porphyrobacter group</taxon>
        <taxon>Erythrobacter</taxon>
    </lineage>
</organism>
<dbReference type="HOGENOM" id="CLU_626628_0_0_5"/>
<dbReference type="SUPFAM" id="SSF48452">
    <property type="entry name" value="TPR-like"/>
    <property type="match status" value="2"/>
</dbReference>
<evidence type="ECO:0000256" key="1">
    <source>
        <dbReference type="PROSITE-ProRule" id="PRU00339"/>
    </source>
</evidence>
<dbReference type="PROSITE" id="PS50005">
    <property type="entry name" value="TPR"/>
    <property type="match status" value="1"/>
</dbReference>
<keyword evidence="3" id="KW-1185">Reference proteome</keyword>
<dbReference type="OrthoDB" id="5727094at2"/>
<dbReference type="KEGG" id="eli:ELI_09470"/>
<dbReference type="eggNOG" id="COG0457">
    <property type="taxonomic scope" value="Bacteria"/>
</dbReference>
<dbReference type="EMBL" id="CP000157">
    <property type="protein sequence ID" value="ABC63986.1"/>
    <property type="molecule type" value="Genomic_DNA"/>
</dbReference>
<evidence type="ECO:0008006" key="4">
    <source>
        <dbReference type="Google" id="ProtNLM"/>
    </source>
</evidence>
<dbReference type="InterPro" id="IPR019734">
    <property type="entry name" value="TPR_rpt"/>
</dbReference>
<dbReference type="Proteomes" id="UP000008808">
    <property type="component" value="Chromosome"/>
</dbReference>
<dbReference type="InterPro" id="IPR011990">
    <property type="entry name" value="TPR-like_helical_dom_sf"/>
</dbReference>
<accession>Q2N8K5</accession>
<dbReference type="Gene3D" id="1.25.40.10">
    <property type="entry name" value="Tetratricopeptide repeat domain"/>
    <property type="match status" value="2"/>
</dbReference>
<proteinExistence type="predicted"/>
<keyword evidence="1" id="KW-0802">TPR repeat</keyword>
<evidence type="ECO:0000313" key="3">
    <source>
        <dbReference type="Proteomes" id="UP000008808"/>
    </source>
</evidence>
<sequence>MKRIAVALAVATVAVIGVGYAIEDPVPEARAAAMSPAFGPASFDEALQATARRVEEKRRLHNVMPGEWLRTETLALALIARHRLSGNPDDLAEAGRLLRNSFSGLEDPAGPSLTLAQHALIGHDLPAATEALAKFGRTAVKLPHERSTALALTGDIAFQRGDLAEAERAYDEAARLTPGFATAARRANLQLWRGEPASALAIAEQGMLESRMPPQDHARAALLFANFAYAAGDLDLAGRWVERAGEVFAGYWLTEAYAAQHRAATGDMDGAIDALKELALATGEPEVVDTLVGLLLHVGRDQEARRWTVHASELWNAKLAESRDAYRLHAAEHHLDFGDPARALALAREEVAKRPFGEAIEVLASAYLANDRPAEALEWLETAESKGFRAVSLDMARGEVLEALGHNAEAERFYARAEKLNPDARGSMRKLLRFGHY</sequence>
<evidence type="ECO:0000313" key="2">
    <source>
        <dbReference type="EMBL" id="ABC63986.1"/>
    </source>
</evidence>